<proteinExistence type="predicted"/>
<dbReference type="Proteomes" id="UP000521358">
    <property type="component" value="Unassembled WGS sequence"/>
</dbReference>
<evidence type="ECO:0008006" key="3">
    <source>
        <dbReference type="Google" id="ProtNLM"/>
    </source>
</evidence>
<accession>A0A369AXN7</accession>
<reference evidence="1 2" key="1">
    <citation type="submission" date="2020-03" db="EMBL/GenBank/DDBJ databases">
        <title>Bacterial samples isolated from urine from healthy bovine heifers (Gyr breed).</title>
        <authorList>
            <person name="Giannattasio-Ferraz S."/>
            <person name="Maskeri L."/>
            <person name="Penido A."/>
            <person name="Barbosa-Stancioli E.F."/>
            <person name="Putonti C."/>
        </authorList>
    </citation>
    <scope>NUCLEOTIDE SEQUENCE [LARGE SCALE GENOMIC DNA]</scope>
    <source>
        <strain evidence="1 2">UFMG-H7</strain>
    </source>
</reference>
<dbReference type="RefSeq" id="WP_167800538.1">
    <property type="nucleotide sequence ID" value="NZ_CP081459.1"/>
</dbReference>
<dbReference type="SUPFAM" id="SSF46689">
    <property type="entry name" value="Homeodomain-like"/>
    <property type="match status" value="1"/>
</dbReference>
<organism evidence="1 2">
    <name type="scientific">Vagococcus fluvialis</name>
    <dbReference type="NCBI Taxonomy" id="2738"/>
    <lineage>
        <taxon>Bacteria</taxon>
        <taxon>Bacillati</taxon>
        <taxon>Bacillota</taxon>
        <taxon>Bacilli</taxon>
        <taxon>Lactobacillales</taxon>
        <taxon>Enterococcaceae</taxon>
        <taxon>Vagococcus</taxon>
    </lineage>
</organism>
<dbReference type="GeneID" id="63147627"/>
<evidence type="ECO:0000313" key="1">
    <source>
        <dbReference type="EMBL" id="NKC69283.1"/>
    </source>
</evidence>
<name>A0A369AXN7_9ENTE</name>
<dbReference type="AlphaFoldDB" id="A0A369AXN7"/>
<comment type="caution">
    <text evidence="1">The sequence shown here is derived from an EMBL/GenBank/DDBJ whole genome shotgun (WGS) entry which is preliminary data.</text>
</comment>
<protein>
    <recommendedName>
        <fullName evidence="3">TetR family transcriptional regulator</fullName>
    </recommendedName>
</protein>
<gene>
    <name evidence="1" type="ORF">HED35_14390</name>
</gene>
<dbReference type="InterPro" id="IPR009057">
    <property type="entry name" value="Homeodomain-like_sf"/>
</dbReference>
<evidence type="ECO:0000313" key="2">
    <source>
        <dbReference type="Proteomes" id="UP000521358"/>
    </source>
</evidence>
<dbReference type="EMBL" id="JAAVMB010000025">
    <property type="protein sequence ID" value="NKC69283.1"/>
    <property type="molecule type" value="Genomic_DNA"/>
</dbReference>
<sequence length="56" mass="6445">MARNKYPEKTRKAILDSAVRLFTIYGWEKVTIQEVIDDVGGITRGHFIITLNHVKT</sequence>
<dbReference type="Gene3D" id="1.10.10.60">
    <property type="entry name" value="Homeodomain-like"/>
    <property type="match status" value="1"/>
</dbReference>